<keyword evidence="2" id="KW-0732">Signal</keyword>
<feature type="domain" description="Type II/III secretion system secretin-like" evidence="5">
    <location>
        <begin position="109"/>
        <end position="263"/>
    </location>
</feature>
<evidence type="ECO:0000256" key="1">
    <source>
        <dbReference type="ARBA" id="ARBA00004370"/>
    </source>
</evidence>
<evidence type="ECO:0000313" key="7">
    <source>
        <dbReference type="Proteomes" id="UP000319771"/>
    </source>
</evidence>
<dbReference type="Pfam" id="PF00263">
    <property type="entry name" value="Secretin"/>
    <property type="match status" value="1"/>
</dbReference>
<comment type="similarity">
    <text evidence="4">Belongs to the bacterial secretin family.</text>
</comment>
<dbReference type="EMBL" id="VBPB01000197">
    <property type="protein sequence ID" value="TMQ70870.1"/>
    <property type="molecule type" value="Genomic_DNA"/>
</dbReference>
<dbReference type="InterPro" id="IPR050810">
    <property type="entry name" value="Bact_Secretion_Sys_Channel"/>
</dbReference>
<dbReference type="PANTHER" id="PTHR30332">
    <property type="entry name" value="PROBABLE GENERAL SECRETION PATHWAY PROTEIN D"/>
    <property type="match status" value="1"/>
</dbReference>
<comment type="caution">
    <text evidence="6">The sequence shown here is derived from an EMBL/GenBank/DDBJ whole genome shotgun (WGS) entry which is preliminary data.</text>
</comment>
<evidence type="ECO:0000256" key="4">
    <source>
        <dbReference type="RuleBase" id="RU004003"/>
    </source>
</evidence>
<name>A0A538U4Q0_UNCEI</name>
<gene>
    <name evidence="6" type="ORF">E6K81_11545</name>
</gene>
<dbReference type="InterPro" id="IPR004846">
    <property type="entry name" value="T2SS/T3SS_dom"/>
</dbReference>
<keyword evidence="3" id="KW-0472">Membrane</keyword>
<evidence type="ECO:0000313" key="6">
    <source>
        <dbReference type="EMBL" id="TMQ70870.1"/>
    </source>
</evidence>
<reference evidence="6 7" key="1">
    <citation type="journal article" date="2019" name="Nat. Microbiol.">
        <title>Mediterranean grassland soil C-N compound turnover is dependent on rainfall and depth, and is mediated by genomically divergent microorganisms.</title>
        <authorList>
            <person name="Diamond S."/>
            <person name="Andeer P.F."/>
            <person name="Li Z."/>
            <person name="Crits-Christoph A."/>
            <person name="Burstein D."/>
            <person name="Anantharaman K."/>
            <person name="Lane K.R."/>
            <person name="Thomas B.C."/>
            <person name="Pan C."/>
            <person name="Northen T.R."/>
            <person name="Banfield J.F."/>
        </authorList>
    </citation>
    <scope>NUCLEOTIDE SEQUENCE [LARGE SCALE GENOMIC DNA]</scope>
    <source>
        <strain evidence="6">WS_11</strain>
    </source>
</reference>
<accession>A0A538U4Q0</accession>
<comment type="subcellular location">
    <subcellularLocation>
        <location evidence="1">Membrane</location>
    </subcellularLocation>
</comment>
<evidence type="ECO:0000256" key="2">
    <source>
        <dbReference type="ARBA" id="ARBA00022729"/>
    </source>
</evidence>
<evidence type="ECO:0000256" key="3">
    <source>
        <dbReference type="ARBA" id="ARBA00023136"/>
    </source>
</evidence>
<dbReference type="GO" id="GO:0015627">
    <property type="term" value="C:type II protein secretion system complex"/>
    <property type="evidence" value="ECO:0007669"/>
    <property type="project" value="TreeGrafter"/>
</dbReference>
<dbReference type="AlphaFoldDB" id="A0A538U4Q0"/>
<organism evidence="6 7">
    <name type="scientific">Eiseniibacteriota bacterium</name>
    <dbReference type="NCBI Taxonomy" id="2212470"/>
    <lineage>
        <taxon>Bacteria</taxon>
        <taxon>Candidatus Eiseniibacteriota</taxon>
    </lineage>
</organism>
<dbReference type="PANTHER" id="PTHR30332:SF24">
    <property type="entry name" value="SECRETIN GSPD-RELATED"/>
    <property type="match status" value="1"/>
</dbReference>
<proteinExistence type="inferred from homology"/>
<sequence>MAGHHRRACGNDAANLLIFSGEPADVAAVEALAKAADLPPRQIAIEARIVEVNETKARALGIDWDQLVRSSGAYLAFRWEEFKRSSDRNTFRELSASANVNVANSLRLLEENNALTTRNAPRILTLNNRRADILDGQRATYVTRYSTFTNLFATDSMDAGLKLSVLPSLGQSGYLTLNIRAELTTFVNQISGSPVKDGQMVENTVIVKDGETVLLGGFQRESEQRVRRTLPIIGHVLPFLFSRNETTRTTTRSFVMLTPRVVDLAPPSDPGTEQPEGRH</sequence>
<dbReference type="GO" id="GO:0016020">
    <property type="term" value="C:membrane"/>
    <property type="evidence" value="ECO:0007669"/>
    <property type="project" value="UniProtKB-SubCell"/>
</dbReference>
<evidence type="ECO:0000259" key="5">
    <source>
        <dbReference type="Pfam" id="PF00263"/>
    </source>
</evidence>
<protein>
    <recommendedName>
        <fullName evidence="5">Type II/III secretion system secretin-like domain-containing protein</fullName>
    </recommendedName>
</protein>
<dbReference type="Proteomes" id="UP000319771">
    <property type="component" value="Unassembled WGS sequence"/>
</dbReference>
<dbReference type="GO" id="GO:0009306">
    <property type="term" value="P:protein secretion"/>
    <property type="evidence" value="ECO:0007669"/>
    <property type="project" value="InterPro"/>
</dbReference>